<dbReference type="AlphaFoldDB" id="A0AAV4JLF7"/>
<protein>
    <submittedName>
        <fullName evidence="2">Uncharacterized protein</fullName>
    </submittedName>
</protein>
<feature type="compositionally biased region" description="Polar residues" evidence="1">
    <location>
        <begin position="84"/>
        <end position="94"/>
    </location>
</feature>
<dbReference type="EMBL" id="BMAT01006931">
    <property type="protein sequence ID" value="GFS22387.1"/>
    <property type="molecule type" value="Genomic_DNA"/>
</dbReference>
<keyword evidence="3" id="KW-1185">Reference proteome</keyword>
<sequence>MHWKGRMCLTPRTAGVRHHRRITRENYHLRRHQQLQLEATLPPSQQLDENEQDATRGRRRRQNRDENEQQETNSRRKNGPTCDLTLNTQTLRTN</sequence>
<feature type="region of interest" description="Disordered" evidence="1">
    <location>
        <begin position="1"/>
        <end position="22"/>
    </location>
</feature>
<name>A0AAV4JLF7_9GAST</name>
<comment type="caution">
    <text evidence="2">The sequence shown here is derived from an EMBL/GenBank/DDBJ whole genome shotgun (WGS) entry which is preliminary data.</text>
</comment>
<proteinExistence type="predicted"/>
<reference evidence="2 3" key="1">
    <citation type="journal article" date="2021" name="Elife">
        <title>Chloroplast acquisition without the gene transfer in kleptoplastic sea slugs, Plakobranchus ocellatus.</title>
        <authorList>
            <person name="Maeda T."/>
            <person name="Takahashi S."/>
            <person name="Yoshida T."/>
            <person name="Shimamura S."/>
            <person name="Takaki Y."/>
            <person name="Nagai Y."/>
            <person name="Toyoda A."/>
            <person name="Suzuki Y."/>
            <person name="Arimoto A."/>
            <person name="Ishii H."/>
            <person name="Satoh N."/>
            <person name="Nishiyama T."/>
            <person name="Hasebe M."/>
            <person name="Maruyama T."/>
            <person name="Minagawa J."/>
            <person name="Obokata J."/>
            <person name="Shigenobu S."/>
        </authorList>
    </citation>
    <scope>NUCLEOTIDE SEQUENCE [LARGE SCALE GENOMIC DNA]</scope>
</reference>
<evidence type="ECO:0000256" key="1">
    <source>
        <dbReference type="SAM" id="MobiDB-lite"/>
    </source>
</evidence>
<evidence type="ECO:0000313" key="3">
    <source>
        <dbReference type="Proteomes" id="UP000762676"/>
    </source>
</evidence>
<feature type="region of interest" description="Disordered" evidence="1">
    <location>
        <begin position="36"/>
        <end position="94"/>
    </location>
</feature>
<feature type="compositionally biased region" description="Polar residues" evidence="1">
    <location>
        <begin position="36"/>
        <end position="47"/>
    </location>
</feature>
<accession>A0AAV4JLF7</accession>
<evidence type="ECO:0000313" key="2">
    <source>
        <dbReference type="EMBL" id="GFS22387.1"/>
    </source>
</evidence>
<dbReference type="Proteomes" id="UP000762676">
    <property type="component" value="Unassembled WGS sequence"/>
</dbReference>
<organism evidence="2 3">
    <name type="scientific">Elysia marginata</name>
    <dbReference type="NCBI Taxonomy" id="1093978"/>
    <lineage>
        <taxon>Eukaryota</taxon>
        <taxon>Metazoa</taxon>
        <taxon>Spiralia</taxon>
        <taxon>Lophotrochozoa</taxon>
        <taxon>Mollusca</taxon>
        <taxon>Gastropoda</taxon>
        <taxon>Heterobranchia</taxon>
        <taxon>Euthyneura</taxon>
        <taxon>Panpulmonata</taxon>
        <taxon>Sacoglossa</taxon>
        <taxon>Placobranchoidea</taxon>
        <taxon>Plakobranchidae</taxon>
        <taxon>Elysia</taxon>
    </lineage>
</organism>
<gene>
    <name evidence="2" type="ORF">ElyMa_003362400</name>
</gene>